<keyword evidence="4" id="KW-0378">Hydrolase</keyword>
<dbReference type="SUPFAM" id="SSF53098">
    <property type="entry name" value="Ribonuclease H-like"/>
    <property type="match status" value="1"/>
</dbReference>
<evidence type="ECO:0000256" key="2">
    <source>
        <dbReference type="ARBA" id="ARBA00022723"/>
    </source>
</evidence>
<feature type="non-terminal residue" evidence="10">
    <location>
        <position position="1"/>
    </location>
</feature>
<keyword evidence="6" id="KW-0229">DNA integration</keyword>
<dbReference type="Gene3D" id="3.30.420.10">
    <property type="entry name" value="Ribonuclease H-like superfamily/Ribonuclease H"/>
    <property type="match status" value="1"/>
</dbReference>
<keyword evidence="1" id="KW-0540">Nuclease</keyword>
<dbReference type="GO" id="GO:0016787">
    <property type="term" value="F:hydrolase activity"/>
    <property type="evidence" value="ECO:0007669"/>
    <property type="project" value="UniProtKB-KW"/>
</dbReference>
<dbReference type="GO" id="GO:0006310">
    <property type="term" value="P:DNA recombination"/>
    <property type="evidence" value="ECO:0007669"/>
    <property type="project" value="UniProtKB-KW"/>
</dbReference>
<evidence type="ECO:0000256" key="3">
    <source>
        <dbReference type="ARBA" id="ARBA00022759"/>
    </source>
</evidence>
<keyword evidence="2" id="KW-0479">Metal-binding</keyword>
<dbReference type="PANTHER" id="PTHR42648:SF11">
    <property type="entry name" value="TRANSPOSON TY4-P GAG-POL POLYPROTEIN"/>
    <property type="match status" value="1"/>
</dbReference>
<evidence type="ECO:0000256" key="7">
    <source>
        <dbReference type="ARBA" id="ARBA00022918"/>
    </source>
</evidence>
<evidence type="ECO:0000256" key="5">
    <source>
        <dbReference type="ARBA" id="ARBA00022842"/>
    </source>
</evidence>
<evidence type="ECO:0000256" key="9">
    <source>
        <dbReference type="ARBA" id="ARBA00023172"/>
    </source>
</evidence>
<dbReference type="InterPro" id="IPR036397">
    <property type="entry name" value="RNaseH_sf"/>
</dbReference>
<keyword evidence="7" id="KW-0695">RNA-directed DNA polymerase</keyword>
<keyword evidence="8" id="KW-0808">Transferase</keyword>
<dbReference type="GO" id="GO:0015074">
    <property type="term" value="P:DNA integration"/>
    <property type="evidence" value="ECO:0007669"/>
    <property type="project" value="UniProtKB-KW"/>
</dbReference>
<dbReference type="Proteomes" id="UP000265520">
    <property type="component" value="Unassembled WGS sequence"/>
</dbReference>
<evidence type="ECO:0000313" key="10">
    <source>
        <dbReference type="EMBL" id="MCI81627.1"/>
    </source>
</evidence>
<dbReference type="PANTHER" id="PTHR42648">
    <property type="entry name" value="TRANSPOSASE, PUTATIVE-RELATED"/>
    <property type="match status" value="1"/>
</dbReference>
<keyword evidence="9" id="KW-0233">DNA recombination</keyword>
<keyword evidence="3" id="KW-0255">Endonuclease</keyword>
<evidence type="ECO:0000256" key="1">
    <source>
        <dbReference type="ARBA" id="ARBA00022722"/>
    </source>
</evidence>
<organism evidence="10 11">
    <name type="scientific">Trifolium medium</name>
    <dbReference type="NCBI Taxonomy" id="97028"/>
    <lineage>
        <taxon>Eukaryota</taxon>
        <taxon>Viridiplantae</taxon>
        <taxon>Streptophyta</taxon>
        <taxon>Embryophyta</taxon>
        <taxon>Tracheophyta</taxon>
        <taxon>Spermatophyta</taxon>
        <taxon>Magnoliopsida</taxon>
        <taxon>eudicotyledons</taxon>
        <taxon>Gunneridae</taxon>
        <taxon>Pentapetalae</taxon>
        <taxon>rosids</taxon>
        <taxon>fabids</taxon>
        <taxon>Fabales</taxon>
        <taxon>Fabaceae</taxon>
        <taxon>Papilionoideae</taxon>
        <taxon>50 kb inversion clade</taxon>
        <taxon>NPAAA clade</taxon>
        <taxon>Hologalegina</taxon>
        <taxon>IRL clade</taxon>
        <taxon>Trifolieae</taxon>
        <taxon>Trifolium</taxon>
    </lineage>
</organism>
<sequence>TPQHNGLAERRNRSILDMARIMVKQKDLPKELWGEAVSTATIGEE</sequence>
<reference evidence="10 11" key="1">
    <citation type="journal article" date="2018" name="Front. Plant Sci.">
        <title>Red Clover (Trifolium pratense) and Zigzag Clover (T. medium) - A Picture of Genomic Similarities and Differences.</title>
        <authorList>
            <person name="Dluhosova J."/>
            <person name="Istvanek J."/>
            <person name="Nedelnik J."/>
            <person name="Repkova J."/>
        </authorList>
    </citation>
    <scope>NUCLEOTIDE SEQUENCE [LARGE SCALE GENOMIC DNA]</scope>
    <source>
        <strain evidence="11">cv. 10/8</strain>
        <tissue evidence="10">Leaf</tissue>
    </source>
</reference>
<dbReference type="GO" id="GO:0004519">
    <property type="term" value="F:endonuclease activity"/>
    <property type="evidence" value="ECO:0007669"/>
    <property type="project" value="UniProtKB-KW"/>
</dbReference>
<keyword evidence="5" id="KW-0460">Magnesium</keyword>
<proteinExistence type="predicted"/>
<evidence type="ECO:0000313" key="11">
    <source>
        <dbReference type="Proteomes" id="UP000265520"/>
    </source>
</evidence>
<dbReference type="AlphaFoldDB" id="A0A392V0H6"/>
<keyword evidence="8" id="KW-0239">DNA-directed DNA polymerase</keyword>
<comment type="caution">
    <text evidence="10">The sequence shown here is derived from an EMBL/GenBank/DDBJ whole genome shotgun (WGS) entry which is preliminary data.</text>
</comment>
<evidence type="ECO:0000256" key="6">
    <source>
        <dbReference type="ARBA" id="ARBA00022908"/>
    </source>
</evidence>
<keyword evidence="11" id="KW-1185">Reference proteome</keyword>
<keyword evidence="8" id="KW-0548">Nucleotidyltransferase</keyword>
<protein>
    <submittedName>
        <fullName evidence="10">Copia-like retrotransposable element</fullName>
    </submittedName>
</protein>
<dbReference type="GO" id="GO:0003887">
    <property type="term" value="F:DNA-directed DNA polymerase activity"/>
    <property type="evidence" value="ECO:0007669"/>
    <property type="project" value="UniProtKB-KW"/>
</dbReference>
<dbReference type="InterPro" id="IPR039537">
    <property type="entry name" value="Retrotran_Ty1/copia-like"/>
</dbReference>
<dbReference type="InterPro" id="IPR012337">
    <property type="entry name" value="RNaseH-like_sf"/>
</dbReference>
<dbReference type="GO" id="GO:0046872">
    <property type="term" value="F:metal ion binding"/>
    <property type="evidence" value="ECO:0007669"/>
    <property type="project" value="UniProtKB-KW"/>
</dbReference>
<name>A0A392V0H6_9FABA</name>
<dbReference type="GO" id="GO:0003676">
    <property type="term" value="F:nucleic acid binding"/>
    <property type="evidence" value="ECO:0007669"/>
    <property type="project" value="InterPro"/>
</dbReference>
<evidence type="ECO:0000256" key="8">
    <source>
        <dbReference type="ARBA" id="ARBA00022932"/>
    </source>
</evidence>
<evidence type="ECO:0000256" key="4">
    <source>
        <dbReference type="ARBA" id="ARBA00022801"/>
    </source>
</evidence>
<dbReference type="EMBL" id="LXQA011023563">
    <property type="protein sequence ID" value="MCI81627.1"/>
    <property type="molecule type" value="Genomic_DNA"/>
</dbReference>
<dbReference type="GO" id="GO:0003964">
    <property type="term" value="F:RNA-directed DNA polymerase activity"/>
    <property type="evidence" value="ECO:0007669"/>
    <property type="project" value="UniProtKB-KW"/>
</dbReference>
<accession>A0A392V0H6</accession>